<dbReference type="KEGG" id="haa:A5892_13375"/>
<dbReference type="Gene3D" id="3.40.50.720">
    <property type="entry name" value="NAD(P)-binding Rossmann-like Domain"/>
    <property type="match status" value="1"/>
</dbReference>
<keyword evidence="4" id="KW-1185">Reference proteome</keyword>
<dbReference type="EMBL" id="CP015243">
    <property type="protein sequence ID" value="ANF58340.1"/>
    <property type="molecule type" value="Genomic_DNA"/>
</dbReference>
<name>A0A172YGD1_9GAMM</name>
<dbReference type="Pfam" id="PF03807">
    <property type="entry name" value="F420_oxidored"/>
    <property type="match status" value="1"/>
</dbReference>
<dbReference type="SUPFAM" id="SSF51735">
    <property type="entry name" value="NAD(P)-binding Rossmann-fold domains"/>
    <property type="match status" value="1"/>
</dbReference>
<dbReference type="Proteomes" id="UP000077875">
    <property type="component" value="Chromosome"/>
</dbReference>
<protein>
    <submittedName>
        <fullName evidence="3">NADPH-dependent F420 reductase</fullName>
    </submittedName>
</protein>
<gene>
    <name evidence="3" type="ORF">A5892_13375</name>
</gene>
<dbReference type="PANTHER" id="PTHR14239:SF10">
    <property type="entry name" value="REDUCTASE"/>
    <property type="match status" value="1"/>
</dbReference>
<sequence length="210" mass="21480">MNITLVGAGNMGAGFVKQLTAAGHQVRVTARDPAKAQALADTYAGATAVTPAEALGDSQVVIVATGYADAVPALKALGSLEGRIVIDITNPLTADFMGLTLGYDTSAAEEIAKALPGAKVVKAFNTVLAQVLAEGPVFSGGQSVPVFYAGDDERAKQTVHALVESIGFQAVDAGGLNNARYLEPVAGLNIYFAYGAGHGTQIAPTWIHRA</sequence>
<organism evidence="3 4">
    <name type="scientific">Halotalea alkalilenta</name>
    <dbReference type="NCBI Taxonomy" id="376489"/>
    <lineage>
        <taxon>Bacteria</taxon>
        <taxon>Pseudomonadati</taxon>
        <taxon>Pseudomonadota</taxon>
        <taxon>Gammaproteobacteria</taxon>
        <taxon>Oceanospirillales</taxon>
        <taxon>Halomonadaceae</taxon>
        <taxon>Halotalea</taxon>
    </lineage>
</organism>
<dbReference type="PANTHER" id="PTHR14239">
    <property type="entry name" value="DUDULIN-RELATED"/>
    <property type="match status" value="1"/>
</dbReference>
<dbReference type="InterPro" id="IPR028939">
    <property type="entry name" value="P5C_Rdtase_cat_N"/>
</dbReference>
<evidence type="ECO:0000313" key="4">
    <source>
        <dbReference type="Proteomes" id="UP000077875"/>
    </source>
</evidence>
<dbReference type="GO" id="GO:0016491">
    <property type="term" value="F:oxidoreductase activity"/>
    <property type="evidence" value="ECO:0007669"/>
    <property type="project" value="UniProtKB-KW"/>
</dbReference>
<accession>A0A172YGD1</accession>
<evidence type="ECO:0000259" key="2">
    <source>
        <dbReference type="Pfam" id="PF03807"/>
    </source>
</evidence>
<keyword evidence="1" id="KW-0560">Oxidoreductase</keyword>
<proteinExistence type="predicted"/>
<dbReference type="InterPro" id="IPR051267">
    <property type="entry name" value="STEAP_metalloreductase"/>
</dbReference>
<dbReference type="AlphaFoldDB" id="A0A172YGD1"/>
<evidence type="ECO:0000313" key="3">
    <source>
        <dbReference type="EMBL" id="ANF58340.1"/>
    </source>
</evidence>
<dbReference type="RefSeq" id="WP_064123228.1">
    <property type="nucleotide sequence ID" value="NZ_CP015243.1"/>
</dbReference>
<reference evidence="3 4" key="1">
    <citation type="submission" date="2016-04" db="EMBL/GenBank/DDBJ databases">
        <title>Complete Genome Sequence of Halotalea alkalilenta IHB B 13600.</title>
        <authorList>
            <person name="Swarnkar M.K."/>
            <person name="Sharma A."/>
            <person name="Kaushal K."/>
            <person name="Soni R."/>
            <person name="Rana S."/>
            <person name="Singh A.K."/>
            <person name="Gulati A."/>
        </authorList>
    </citation>
    <scope>NUCLEOTIDE SEQUENCE [LARGE SCALE GENOMIC DNA]</scope>
    <source>
        <strain evidence="3 4">IHB B 13600</strain>
    </source>
</reference>
<evidence type="ECO:0000256" key="1">
    <source>
        <dbReference type="ARBA" id="ARBA00023002"/>
    </source>
</evidence>
<dbReference type="InterPro" id="IPR036291">
    <property type="entry name" value="NAD(P)-bd_dom_sf"/>
</dbReference>
<dbReference type="STRING" id="376489.A5892_13375"/>
<feature type="domain" description="Pyrroline-5-carboxylate reductase catalytic N-terminal" evidence="2">
    <location>
        <begin position="3"/>
        <end position="91"/>
    </location>
</feature>